<feature type="region of interest" description="Disordered" evidence="1">
    <location>
        <begin position="62"/>
        <end position="99"/>
    </location>
</feature>
<gene>
    <name evidence="2" type="ORF">FRZ40_30865</name>
</gene>
<dbReference type="RefSeq" id="WP_147236622.1">
    <property type="nucleotide sequence ID" value="NZ_VOQS01000003.1"/>
</dbReference>
<feature type="compositionally biased region" description="Basic residues" evidence="1">
    <location>
        <begin position="69"/>
        <end position="85"/>
    </location>
</feature>
<comment type="caution">
    <text evidence="2">The sequence shown here is derived from an EMBL/GenBank/DDBJ whole genome shotgun (WGS) entry which is preliminary data.</text>
</comment>
<name>A0A5C6VI84_9BURK</name>
<proteinExistence type="predicted"/>
<sequence length="99" mass="10970">MFSHHAAISPNAISRARLAAFKVHDRNMHDVQQGVAGVSLPGMMLLWHLEIAMKHIATRARRKDGVPGHHIKEKAKCPKPLHRAQKISLSRAACPSSKK</sequence>
<reference evidence="2 3" key="1">
    <citation type="journal article" date="2018" name="Int. J. Syst. Evol. Microbiol.">
        <title>Paraburkholderia azotifigens sp. nov., a nitrogen-fixing bacterium isolated from paddy soil.</title>
        <authorList>
            <person name="Choi G.M."/>
            <person name="Im W.T."/>
        </authorList>
    </citation>
    <scope>NUCLEOTIDE SEQUENCE [LARGE SCALE GENOMIC DNA]</scope>
    <source>
        <strain evidence="2 3">NF 2-5-3</strain>
    </source>
</reference>
<evidence type="ECO:0000313" key="2">
    <source>
        <dbReference type="EMBL" id="TXC84639.1"/>
    </source>
</evidence>
<organism evidence="2 3">
    <name type="scientific">Paraburkholderia azotifigens</name>
    <dbReference type="NCBI Taxonomy" id="2057004"/>
    <lineage>
        <taxon>Bacteria</taxon>
        <taxon>Pseudomonadati</taxon>
        <taxon>Pseudomonadota</taxon>
        <taxon>Betaproteobacteria</taxon>
        <taxon>Burkholderiales</taxon>
        <taxon>Burkholderiaceae</taxon>
        <taxon>Paraburkholderia</taxon>
    </lineage>
</organism>
<accession>A0A5C6VI84</accession>
<dbReference type="AlphaFoldDB" id="A0A5C6VI84"/>
<dbReference type="Proteomes" id="UP000321776">
    <property type="component" value="Unassembled WGS sequence"/>
</dbReference>
<evidence type="ECO:0000313" key="3">
    <source>
        <dbReference type="Proteomes" id="UP000321776"/>
    </source>
</evidence>
<evidence type="ECO:0000256" key="1">
    <source>
        <dbReference type="SAM" id="MobiDB-lite"/>
    </source>
</evidence>
<dbReference type="EMBL" id="VOQS01000003">
    <property type="protein sequence ID" value="TXC84639.1"/>
    <property type="molecule type" value="Genomic_DNA"/>
</dbReference>
<protein>
    <submittedName>
        <fullName evidence="2">Uncharacterized protein</fullName>
    </submittedName>
</protein>